<name>A0A8K0AG48_BRALA</name>
<evidence type="ECO:0000256" key="2">
    <source>
        <dbReference type="ARBA" id="ARBA00006242"/>
    </source>
</evidence>
<evidence type="ECO:0000256" key="8">
    <source>
        <dbReference type="ARBA" id="ARBA00083109"/>
    </source>
</evidence>
<dbReference type="PANTHER" id="PTHR12534:SF0">
    <property type="entry name" value="SMALL RIBOSOMAL SUBUNIT PROTEIN US2M"/>
    <property type="match status" value="1"/>
</dbReference>
<dbReference type="EMBL" id="OV696693">
    <property type="protein sequence ID" value="CAH1272074.1"/>
    <property type="molecule type" value="Genomic_DNA"/>
</dbReference>
<dbReference type="OrthoDB" id="2320368at2759"/>
<sequence>MAAPMRFGAAAVMQSAVTRGLFRSRLFSASTAATPLSDLAKQESSEKVAPSILQKDESTMERILLEPLKHPDFFEVNKLFTQRDLFNANVHVGHKEGAWDRNMYPYIFGARLGVHIIDLDQTVELLNRALNFTAHMAYRKAIVLFISRHRQFTQLVEDTAKDCGQYAHTRYWQGGMFTNATLQYGEGVRLPELVIFLHTLNNVFEPHVAIRDAAKMNIPTVGIVDTNCNPNLITYPIPGNDDSSEAVELYCRLFKEAILKGKAKREEIEKQIATEREEKTRKEGA</sequence>
<keyword evidence="4" id="KW-0496">Mitochondrion</keyword>
<dbReference type="InterPro" id="IPR001865">
    <property type="entry name" value="Ribosomal_uS2"/>
</dbReference>
<dbReference type="Gene3D" id="3.40.50.10490">
    <property type="entry name" value="Glucose-6-phosphate isomerase like protein, domain 1"/>
    <property type="match status" value="1"/>
</dbReference>
<dbReference type="FunFam" id="3.40.50.10490:FF:000026">
    <property type="entry name" value="28S ribosomal protein S2, mitochondrial"/>
    <property type="match status" value="1"/>
</dbReference>
<evidence type="ECO:0000313" key="11">
    <source>
        <dbReference type="Proteomes" id="UP000838412"/>
    </source>
</evidence>
<comment type="similarity">
    <text evidence="2">Belongs to the universal ribosomal protein uS2 family.</text>
</comment>
<comment type="subcellular location">
    <subcellularLocation>
        <location evidence="1">Mitochondrion</location>
    </subcellularLocation>
</comment>
<dbReference type="SUPFAM" id="SSF52313">
    <property type="entry name" value="Ribosomal protein S2"/>
    <property type="match status" value="1"/>
</dbReference>
<keyword evidence="9" id="KW-0175">Coiled coil</keyword>
<dbReference type="GO" id="GO:0005743">
    <property type="term" value="C:mitochondrial inner membrane"/>
    <property type="evidence" value="ECO:0007669"/>
    <property type="project" value="UniProtKB-ARBA"/>
</dbReference>
<accession>A0A8K0AG48</accession>
<dbReference type="CDD" id="cd01425">
    <property type="entry name" value="RPS2"/>
    <property type="match status" value="1"/>
</dbReference>
<dbReference type="PANTHER" id="PTHR12534">
    <property type="entry name" value="30S RIBOSOMAL PROTEIN S2 PROKARYOTIC AND ORGANELLAR"/>
    <property type="match status" value="1"/>
</dbReference>
<protein>
    <recommendedName>
        <fullName evidence="7">Small ribosomal subunit protein uS2m</fullName>
    </recommendedName>
    <alternativeName>
        <fullName evidence="8">28S ribosomal protein S2, mitochondrial</fullName>
    </alternativeName>
</protein>
<evidence type="ECO:0000313" key="10">
    <source>
        <dbReference type="EMBL" id="CAH1272074.1"/>
    </source>
</evidence>
<keyword evidence="5" id="KW-0687">Ribonucleoprotein</keyword>
<evidence type="ECO:0000256" key="7">
    <source>
        <dbReference type="ARBA" id="ARBA00071390"/>
    </source>
</evidence>
<dbReference type="GO" id="GO:0006412">
    <property type="term" value="P:translation"/>
    <property type="evidence" value="ECO:0007669"/>
    <property type="project" value="InterPro"/>
</dbReference>
<evidence type="ECO:0000256" key="3">
    <source>
        <dbReference type="ARBA" id="ARBA00022980"/>
    </source>
</evidence>
<evidence type="ECO:0000256" key="5">
    <source>
        <dbReference type="ARBA" id="ARBA00023274"/>
    </source>
</evidence>
<feature type="coiled-coil region" evidence="9">
    <location>
        <begin position="258"/>
        <end position="285"/>
    </location>
</feature>
<evidence type="ECO:0000256" key="4">
    <source>
        <dbReference type="ARBA" id="ARBA00023128"/>
    </source>
</evidence>
<gene>
    <name evidence="10" type="primary">MRPS2</name>
    <name evidence="10" type="ORF">BLAG_LOCUS23840</name>
</gene>
<proteinExistence type="inferred from homology"/>
<dbReference type="AlphaFoldDB" id="A0A8K0AG48"/>
<dbReference type="GO" id="GO:0005763">
    <property type="term" value="C:mitochondrial small ribosomal subunit"/>
    <property type="evidence" value="ECO:0007669"/>
    <property type="project" value="UniProtKB-ARBA"/>
</dbReference>
<evidence type="ECO:0000256" key="1">
    <source>
        <dbReference type="ARBA" id="ARBA00004173"/>
    </source>
</evidence>
<dbReference type="InterPro" id="IPR023591">
    <property type="entry name" value="Ribosomal_uS2_flav_dom_sf"/>
</dbReference>
<comment type="function">
    <text evidence="6">Required for mitoribosome formation and stability, and mitochondrial translation.</text>
</comment>
<keyword evidence="3" id="KW-0689">Ribosomal protein</keyword>
<evidence type="ECO:0000256" key="9">
    <source>
        <dbReference type="SAM" id="Coils"/>
    </source>
</evidence>
<evidence type="ECO:0000256" key="6">
    <source>
        <dbReference type="ARBA" id="ARBA00059792"/>
    </source>
</evidence>
<reference evidence="10" key="1">
    <citation type="submission" date="2022-01" db="EMBL/GenBank/DDBJ databases">
        <authorList>
            <person name="Braso-Vives M."/>
        </authorList>
    </citation>
    <scope>NUCLEOTIDE SEQUENCE</scope>
</reference>
<dbReference type="NCBIfam" id="TIGR01011">
    <property type="entry name" value="rpsB_bact"/>
    <property type="match status" value="1"/>
</dbReference>
<dbReference type="Pfam" id="PF00318">
    <property type="entry name" value="Ribosomal_S2"/>
    <property type="match status" value="2"/>
</dbReference>
<dbReference type="Proteomes" id="UP000838412">
    <property type="component" value="Chromosome 8"/>
</dbReference>
<organism evidence="10 11">
    <name type="scientific">Branchiostoma lanceolatum</name>
    <name type="common">Common lancelet</name>
    <name type="synonym">Amphioxus lanceolatum</name>
    <dbReference type="NCBI Taxonomy" id="7740"/>
    <lineage>
        <taxon>Eukaryota</taxon>
        <taxon>Metazoa</taxon>
        <taxon>Chordata</taxon>
        <taxon>Cephalochordata</taxon>
        <taxon>Leptocardii</taxon>
        <taxon>Amphioxiformes</taxon>
        <taxon>Branchiostomatidae</taxon>
        <taxon>Branchiostoma</taxon>
    </lineage>
</organism>
<dbReference type="GO" id="GO:0003735">
    <property type="term" value="F:structural constituent of ribosome"/>
    <property type="evidence" value="ECO:0007669"/>
    <property type="project" value="InterPro"/>
</dbReference>
<dbReference type="HAMAP" id="MF_00291_B">
    <property type="entry name" value="Ribosomal_uS2_B"/>
    <property type="match status" value="1"/>
</dbReference>
<dbReference type="InterPro" id="IPR005706">
    <property type="entry name" value="Ribosomal_uS2_bac/mit/plastid"/>
</dbReference>
<keyword evidence="11" id="KW-1185">Reference proteome</keyword>
<dbReference type="PRINTS" id="PR00395">
    <property type="entry name" value="RIBOSOMALS2"/>
</dbReference>